<comment type="catalytic activity">
    <reaction evidence="8">
        <text>L-tyrosyl-[protein] + ATP = O-phospho-L-tyrosyl-[protein] + ADP + H(+)</text>
        <dbReference type="Rhea" id="RHEA:10596"/>
        <dbReference type="Rhea" id="RHEA-COMP:10136"/>
        <dbReference type="Rhea" id="RHEA-COMP:20101"/>
        <dbReference type="ChEBI" id="CHEBI:15378"/>
        <dbReference type="ChEBI" id="CHEBI:30616"/>
        <dbReference type="ChEBI" id="CHEBI:46858"/>
        <dbReference type="ChEBI" id="CHEBI:61978"/>
        <dbReference type="ChEBI" id="CHEBI:456216"/>
        <dbReference type="EC" id="2.7.10.2"/>
    </reaction>
</comment>
<dbReference type="GO" id="GO:0005524">
    <property type="term" value="F:ATP binding"/>
    <property type="evidence" value="ECO:0007669"/>
    <property type="project" value="UniProtKB-KW"/>
</dbReference>
<dbReference type="FunFam" id="3.40.50.300:FF:000527">
    <property type="entry name" value="Tyrosine-protein kinase etk"/>
    <property type="match status" value="1"/>
</dbReference>
<dbReference type="NCBIfam" id="TIGR01007">
    <property type="entry name" value="eps_fam"/>
    <property type="match status" value="1"/>
</dbReference>
<evidence type="ECO:0000313" key="10">
    <source>
        <dbReference type="EMBL" id="AEM78292.1"/>
    </source>
</evidence>
<evidence type="ECO:0000256" key="2">
    <source>
        <dbReference type="ARBA" id="ARBA00011903"/>
    </source>
</evidence>
<evidence type="ECO:0000256" key="3">
    <source>
        <dbReference type="ARBA" id="ARBA00022679"/>
    </source>
</evidence>
<protein>
    <recommendedName>
        <fullName evidence="2">non-specific protein-tyrosine kinase</fullName>
        <ecNumber evidence="2">2.7.10.2</ecNumber>
    </recommendedName>
</protein>
<organism evidence="10 11">
    <name type="scientific">Thermoanaerobacter wiegelii Rt8.B1</name>
    <dbReference type="NCBI Taxonomy" id="697303"/>
    <lineage>
        <taxon>Bacteria</taxon>
        <taxon>Bacillati</taxon>
        <taxon>Bacillota</taxon>
        <taxon>Clostridia</taxon>
        <taxon>Thermoanaerobacterales</taxon>
        <taxon>Thermoanaerobacteraceae</taxon>
        <taxon>Thermoanaerobacter</taxon>
    </lineage>
</organism>
<accession>G2MWC2</accession>
<dbReference type="GO" id="GO:0004715">
    <property type="term" value="F:non-membrane spanning protein tyrosine kinase activity"/>
    <property type="evidence" value="ECO:0007669"/>
    <property type="project" value="UniProtKB-EC"/>
</dbReference>
<proteinExistence type="inferred from homology"/>
<dbReference type="eggNOG" id="COG0489">
    <property type="taxonomic scope" value="Bacteria"/>
</dbReference>
<dbReference type="Pfam" id="PF13614">
    <property type="entry name" value="AAA_31"/>
    <property type="match status" value="1"/>
</dbReference>
<keyword evidence="3" id="KW-0808">Transferase</keyword>
<dbReference type="GO" id="GO:0042802">
    <property type="term" value="F:identical protein binding"/>
    <property type="evidence" value="ECO:0007669"/>
    <property type="project" value="UniProtKB-ARBA"/>
</dbReference>
<dbReference type="PANTHER" id="PTHR32309:SF13">
    <property type="entry name" value="FERRIC ENTEROBACTIN TRANSPORT PROTEIN FEPE"/>
    <property type="match status" value="1"/>
</dbReference>
<dbReference type="GO" id="GO:0005886">
    <property type="term" value="C:plasma membrane"/>
    <property type="evidence" value="ECO:0007669"/>
    <property type="project" value="UniProtKB-ARBA"/>
</dbReference>
<dbReference type="STRING" id="697303.Thewi_0862"/>
<dbReference type="CDD" id="cd05387">
    <property type="entry name" value="BY-kinase"/>
    <property type="match status" value="1"/>
</dbReference>
<dbReference type="Gene3D" id="3.40.50.300">
    <property type="entry name" value="P-loop containing nucleotide triphosphate hydrolases"/>
    <property type="match status" value="1"/>
</dbReference>
<dbReference type="RefSeq" id="WP_014062577.1">
    <property type="nucleotide sequence ID" value="NC_015958.1"/>
</dbReference>
<keyword evidence="6" id="KW-0067">ATP-binding</keyword>
<keyword evidence="4" id="KW-0547">Nucleotide-binding</keyword>
<name>G2MWC2_9THEO</name>
<dbReference type="EC" id="2.7.10.2" evidence="2"/>
<evidence type="ECO:0000256" key="6">
    <source>
        <dbReference type="ARBA" id="ARBA00022840"/>
    </source>
</evidence>
<evidence type="ECO:0000259" key="9">
    <source>
        <dbReference type="Pfam" id="PF13614"/>
    </source>
</evidence>
<evidence type="ECO:0000256" key="4">
    <source>
        <dbReference type="ARBA" id="ARBA00022741"/>
    </source>
</evidence>
<comment type="similarity">
    <text evidence="1">Belongs to the CpsD/CapB family.</text>
</comment>
<dbReference type="PANTHER" id="PTHR32309">
    <property type="entry name" value="TYROSINE-PROTEIN KINASE"/>
    <property type="match status" value="1"/>
</dbReference>
<evidence type="ECO:0000256" key="7">
    <source>
        <dbReference type="ARBA" id="ARBA00023137"/>
    </source>
</evidence>
<gene>
    <name evidence="10" type="ORF">Thewi_0862</name>
</gene>
<evidence type="ECO:0000256" key="5">
    <source>
        <dbReference type="ARBA" id="ARBA00022777"/>
    </source>
</evidence>
<evidence type="ECO:0000256" key="8">
    <source>
        <dbReference type="ARBA" id="ARBA00051245"/>
    </source>
</evidence>
<keyword evidence="5" id="KW-0418">Kinase</keyword>
<feature type="domain" description="AAA" evidence="9">
    <location>
        <begin position="49"/>
        <end position="199"/>
    </location>
</feature>
<dbReference type="KEGG" id="twi:Thewi_0862"/>
<evidence type="ECO:0000313" key="11">
    <source>
        <dbReference type="Proteomes" id="UP000008276"/>
    </source>
</evidence>
<dbReference type="HOGENOM" id="CLU_052027_2_1_9"/>
<keyword evidence="7" id="KW-0829">Tyrosine-protein kinase</keyword>
<sequence>MVAARNLIVADPKSPFAEAFRALRTNLQFTSVDKKVKSILITSSLPNEGKSTVVKNLAYSVALTGSKVIVIDADLRNPTVHKTFNLPNSRGLTNLLIDEGDYEAYLNIDNSYNNLHILTSGPIPPNPAELLGSNKMKKLLSNIQKDYDYVFIDSPPVVTVTDAVVLAPVVDGVILVIQAGKTEIEAISRAKEILESVKANILGVVLNRVKESHRGYYYYYYYYYDDNKPQHKKRRKR</sequence>
<dbReference type="InterPro" id="IPR005702">
    <property type="entry name" value="Wzc-like_C"/>
</dbReference>
<dbReference type="EMBL" id="CP002991">
    <property type="protein sequence ID" value="AEM78292.1"/>
    <property type="molecule type" value="Genomic_DNA"/>
</dbReference>
<dbReference type="Proteomes" id="UP000008276">
    <property type="component" value="Chromosome"/>
</dbReference>
<dbReference type="SUPFAM" id="SSF52540">
    <property type="entry name" value="P-loop containing nucleoside triphosphate hydrolases"/>
    <property type="match status" value="1"/>
</dbReference>
<dbReference type="InterPro" id="IPR027417">
    <property type="entry name" value="P-loop_NTPase"/>
</dbReference>
<dbReference type="InterPro" id="IPR025669">
    <property type="entry name" value="AAA_dom"/>
</dbReference>
<keyword evidence="11" id="KW-1185">Reference proteome</keyword>
<reference evidence="10 11" key="1">
    <citation type="submission" date="2011-08" db="EMBL/GenBank/DDBJ databases">
        <title>Complete sequence of Thermoanaerobacter wiegelii Rt8.B1.</title>
        <authorList>
            <consortium name="US DOE Joint Genome Institute"/>
            <person name="Lucas S."/>
            <person name="Han J."/>
            <person name="Lapidus A."/>
            <person name="Cheng J.-F."/>
            <person name="Goodwin L."/>
            <person name="Pitluck S."/>
            <person name="Peters L."/>
            <person name="Mikhailova N."/>
            <person name="Zeytun A."/>
            <person name="Daligault H."/>
            <person name="Detter J.C."/>
            <person name="Han C."/>
            <person name="Tapia R."/>
            <person name="Land M."/>
            <person name="Hauser L."/>
            <person name="Kyrpides N."/>
            <person name="Ivanova N."/>
            <person name="Pagani I."/>
            <person name="Hemme C."/>
            <person name="Woyke T."/>
        </authorList>
    </citation>
    <scope>NUCLEOTIDE SEQUENCE [LARGE SCALE GENOMIC DNA]</scope>
    <source>
        <strain evidence="10 11">Rt8.B1</strain>
    </source>
</reference>
<dbReference type="AlphaFoldDB" id="G2MWC2"/>
<evidence type="ECO:0000256" key="1">
    <source>
        <dbReference type="ARBA" id="ARBA00007316"/>
    </source>
</evidence>
<dbReference type="InterPro" id="IPR050445">
    <property type="entry name" value="Bact_polysacc_biosynth/exp"/>
</dbReference>